<dbReference type="PANTHER" id="PTHR37299:SF1">
    <property type="entry name" value="STAGE 0 SPORULATION PROTEIN A HOMOLOG"/>
    <property type="match status" value="1"/>
</dbReference>
<feature type="modified residue" description="4-aspartylphosphate" evidence="1">
    <location>
        <position position="58"/>
    </location>
</feature>
<dbReference type="Gene3D" id="3.40.50.2300">
    <property type="match status" value="1"/>
</dbReference>
<dbReference type="PATRIC" id="fig|743722.3.peg.1035"/>
<dbReference type="eggNOG" id="COG3279">
    <property type="taxonomic scope" value="Bacteria"/>
</dbReference>
<dbReference type="Pfam" id="PF04397">
    <property type="entry name" value="LytTR"/>
    <property type="match status" value="1"/>
</dbReference>
<sequence length="244" mass="28182">MRMIRCYVVDDEAASVSLLSKFINKTPTLELLGSSLNPLEALQKFQQNEIRADITFLDINMPEISGLELANLIKDYTHIVFTTAHTQYGLEAFDRDVIDYIAKPFGYERFLKAVSRYQKLQQSTQQPSKKENYFFIKSDIKGKLIRVLIDKILYIESTANYITIYTPTESYMTYITLTEAEEYLKPYDFVRVHKSIIVNPKNIKSIEGNKILLGNELTILASPGYRKILSEKVNQSLLISKRRN</sequence>
<evidence type="ECO:0000259" key="3">
    <source>
        <dbReference type="PROSITE" id="PS50930"/>
    </source>
</evidence>
<organism evidence="4">
    <name type="scientific">Sphingobacterium sp. (strain 21)</name>
    <dbReference type="NCBI Taxonomy" id="743722"/>
    <lineage>
        <taxon>Bacteria</taxon>
        <taxon>Pseudomonadati</taxon>
        <taxon>Bacteroidota</taxon>
        <taxon>Sphingobacteriia</taxon>
        <taxon>Sphingobacteriales</taxon>
        <taxon>Sphingobacteriaceae</taxon>
        <taxon>Sphingobacterium</taxon>
    </lineage>
</organism>
<protein>
    <submittedName>
        <fullName evidence="4">Two component transcriptional regulator, LytTR family</fullName>
    </submittedName>
</protein>
<dbReference type="GO" id="GO:0003677">
    <property type="term" value="F:DNA binding"/>
    <property type="evidence" value="ECO:0007669"/>
    <property type="project" value="InterPro"/>
</dbReference>
<evidence type="ECO:0000256" key="1">
    <source>
        <dbReference type="PROSITE-ProRule" id="PRU00169"/>
    </source>
</evidence>
<dbReference type="InterPro" id="IPR046947">
    <property type="entry name" value="LytR-like"/>
</dbReference>
<dbReference type="InterPro" id="IPR007492">
    <property type="entry name" value="LytTR_DNA-bd_dom"/>
</dbReference>
<dbReference type="EMBL" id="CP002584">
    <property type="protein sequence ID" value="ADZ77540.1"/>
    <property type="molecule type" value="Genomic_DNA"/>
</dbReference>
<dbReference type="GO" id="GO:0000156">
    <property type="term" value="F:phosphorelay response regulator activity"/>
    <property type="evidence" value="ECO:0007669"/>
    <property type="project" value="InterPro"/>
</dbReference>
<gene>
    <name evidence="4" type="ordered locus">Sph21_0967</name>
</gene>
<dbReference type="SMART" id="SM00850">
    <property type="entry name" value="LytTR"/>
    <property type="match status" value="1"/>
</dbReference>
<feature type="domain" description="Response regulatory" evidence="2">
    <location>
        <begin position="5"/>
        <end position="118"/>
    </location>
</feature>
<dbReference type="SMART" id="SM00448">
    <property type="entry name" value="REC"/>
    <property type="match status" value="1"/>
</dbReference>
<evidence type="ECO:0000313" key="4">
    <source>
        <dbReference type="EMBL" id="ADZ77540.1"/>
    </source>
</evidence>
<dbReference type="HOGENOM" id="CLU_000445_14_1_10"/>
<dbReference type="InterPro" id="IPR011006">
    <property type="entry name" value="CheY-like_superfamily"/>
</dbReference>
<accession>F4CCK4</accession>
<dbReference type="AlphaFoldDB" id="F4CCK4"/>
<reference evidence="4" key="1">
    <citation type="submission" date="2011-03" db="EMBL/GenBank/DDBJ databases">
        <title>Complete sequence of Sphingobacterium sp. 21.</title>
        <authorList>
            <consortium name="US DOE Joint Genome Institute"/>
            <person name="Lucas S."/>
            <person name="Copeland A."/>
            <person name="Lapidus A."/>
            <person name="Cheng J.-F."/>
            <person name="Goodwin L."/>
            <person name="Pitluck S."/>
            <person name="Davenport K."/>
            <person name="Detter J.C."/>
            <person name="Han C."/>
            <person name="Tapia R."/>
            <person name="Land M."/>
            <person name="Hauser L."/>
            <person name="Kyrpides N."/>
            <person name="Ivanova N."/>
            <person name="Ovchinnikova G."/>
            <person name="Pagani I."/>
            <person name="Siebers A.K."/>
            <person name="Allgaier M."/>
            <person name="Thelen M.P."/>
            <person name="Hugenholtz P."/>
            <person name="Woyke T."/>
        </authorList>
    </citation>
    <scope>NUCLEOTIDE SEQUENCE</scope>
    <source>
        <strain evidence="4">21</strain>
    </source>
</reference>
<dbReference type="PROSITE" id="PS50110">
    <property type="entry name" value="RESPONSE_REGULATORY"/>
    <property type="match status" value="1"/>
</dbReference>
<dbReference type="Pfam" id="PF00072">
    <property type="entry name" value="Response_reg"/>
    <property type="match status" value="1"/>
</dbReference>
<name>F4CCK4_SPHS2</name>
<proteinExistence type="predicted"/>
<dbReference type="PANTHER" id="PTHR37299">
    <property type="entry name" value="TRANSCRIPTIONAL REGULATOR-RELATED"/>
    <property type="match status" value="1"/>
</dbReference>
<dbReference type="KEGG" id="shg:Sph21_0967"/>
<keyword evidence="1" id="KW-0597">Phosphoprotein</keyword>
<dbReference type="Gene3D" id="2.40.50.1020">
    <property type="entry name" value="LytTr DNA-binding domain"/>
    <property type="match status" value="1"/>
</dbReference>
<dbReference type="PROSITE" id="PS50930">
    <property type="entry name" value="HTH_LYTTR"/>
    <property type="match status" value="1"/>
</dbReference>
<dbReference type="OrthoDB" id="701461at2"/>
<dbReference type="STRING" id="743722.Sph21_0967"/>
<feature type="domain" description="HTH LytTR-type" evidence="3">
    <location>
        <begin position="136"/>
        <end position="235"/>
    </location>
</feature>
<dbReference type="InterPro" id="IPR001789">
    <property type="entry name" value="Sig_transdc_resp-reg_receiver"/>
</dbReference>
<dbReference type="SUPFAM" id="SSF52172">
    <property type="entry name" value="CheY-like"/>
    <property type="match status" value="1"/>
</dbReference>
<evidence type="ECO:0000259" key="2">
    <source>
        <dbReference type="PROSITE" id="PS50110"/>
    </source>
</evidence>